<keyword evidence="5" id="KW-1185">Reference proteome</keyword>
<feature type="compositionally biased region" description="Low complexity" evidence="1">
    <location>
        <begin position="53"/>
        <end position="65"/>
    </location>
</feature>
<dbReference type="EMBL" id="MUGO01000008">
    <property type="protein sequence ID" value="PQA94975.1"/>
    <property type="molecule type" value="Genomic_DNA"/>
</dbReference>
<accession>A0A1N7KRL5</accession>
<reference evidence="3" key="3">
    <citation type="submission" date="2017-01" db="EMBL/GenBank/DDBJ databases">
        <authorList>
            <person name="Mah S.A."/>
            <person name="Swanson W.J."/>
            <person name="Moy G.W."/>
            <person name="Vacquier V.D."/>
        </authorList>
    </citation>
    <scope>NUCLEOTIDE SEQUENCE [LARGE SCALE GENOMIC DNA]</scope>
    <source>
        <strain evidence="3">DSM 21068</strain>
    </source>
</reference>
<reference evidence="2 5" key="1">
    <citation type="submission" date="2016-11" db="EMBL/GenBank/DDBJ databases">
        <title>Whole genomes of Flavobacteriaceae.</title>
        <authorList>
            <person name="Stine C."/>
            <person name="Li C."/>
            <person name="Tadesse D."/>
        </authorList>
    </citation>
    <scope>NUCLEOTIDE SEQUENCE [LARGE SCALE GENOMIC DNA]</scope>
    <source>
        <strain evidence="2 5">DSM 21068</strain>
    </source>
</reference>
<gene>
    <name evidence="2" type="ORF">B0A70_06550</name>
    <name evidence="3" type="ORF">SAMN05421796_101773</name>
</gene>
<name>A0A1N7KRL5_9FLAO</name>
<evidence type="ECO:0000313" key="3">
    <source>
        <dbReference type="EMBL" id="SIS64229.1"/>
    </source>
</evidence>
<reference evidence="4" key="2">
    <citation type="submission" date="2017-01" db="EMBL/GenBank/DDBJ databases">
        <authorList>
            <person name="Varghese N."/>
            <person name="Submissions S."/>
        </authorList>
    </citation>
    <scope>NUCLEOTIDE SEQUENCE [LARGE SCALE GENOMIC DNA]</scope>
    <source>
        <strain evidence="4">DSM 21068</strain>
    </source>
</reference>
<feature type="region of interest" description="Disordered" evidence="1">
    <location>
        <begin position="25"/>
        <end position="65"/>
    </location>
</feature>
<evidence type="ECO:0000313" key="2">
    <source>
        <dbReference type="EMBL" id="PQA94975.1"/>
    </source>
</evidence>
<dbReference type="Proteomes" id="UP000186246">
    <property type="component" value="Unassembled WGS sequence"/>
</dbReference>
<organism evidence="3 4">
    <name type="scientific">Chryseobacterium piscicola</name>
    <dbReference type="NCBI Taxonomy" id="551459"/>
    <lineage>
        <taxon>Bacteria</taxon>
        <taxon>Pseudomonadati</taxon>
        <taxon>Bacteroidota</taxon>
        <taxon>Flavobacteriia</taxon>
        <taxon>Flavobacteriales</taxon>
        <taxon>Weeksellaceae</taxon>
        <taxon>Chryseobacterium group</taxon>
        <taxon>Chryseobacterium</taxon>
    </lineage>
</organism>
<dbReference type="EMBL" id="FTOJ01000001">
    <property type="protein sequence ID" value="SIS64229.1"/>
    <property type="molecule type" value="Genomic_DNA"/>
</dbReference>
<dbReference type="AlphaFoldDB" id="A0A1N7KRL5"/>
<evidence type="ECO:0000313" key="5">
    <source>
        <dbReference type="Proteomes" id="UP000238314"/>
    </source>
</evidence>
<dbReference type="STRING" id="551459.SAMN05421796_101773"/>
<proteinExistence type="predicted"/>
<evidence type="ECO:0000313" key="4">
    <source>
        <dbReference type="Proteomes" id="UP000186246"/>
    </source>
</evidence>
<evidence type="ECO:0000256" key="1">
    <source>
        <dbReference type="SAM" id="MobiDB-lite"/>
    </source>
</evidence>
<dbReference type="Proteomes" id="UP000238314">
    <property type="component" value="Unassembled WGS sequence"/>
</dbReference>
<protein>
    <submittedName>
        <fullName evidence="3">Uncharacterized protein</fullName>
    </submittedName>
</protein>
<sequence>MKKTLQKFEVKKLNLKYLELVKGGKLADGSNCGGTAETNSAGADSDADGPGGSTDTDTGTVVPQT</sequence>